<proteinExistence type="predicted"/>
<evidence type="ECO:0000256" key="1">
    <source>
        <dbReference type="SAM" id="Phobius"/>
    </source>
</evidence>
<accession>A0ABW2UXY4</accession>
<evidence type="ECO:0000313" key="3">
    <source>
        <dbReference type="Proteomes" id="UP001596528"/>
    </source>
</evidence>
<reference evidence="3" key="1">
    <citation type="journal article" date="2019" name="Int. J. Syst. Evol. Microbiol.">
        <title>The Global Catalogue of Microorganisms (GCM) 10K type strain sequencing project: providing services to taxonomists for standard genome sequencing and annotation.</title>
        <authorList>
            <consortium name="The Broad Institute Genomics Platform"/>
            <consortium name="The Broad Institute Genome Sequencing Center for Infectious Disease"/>
            <person name="Wu L."/>
            <person name="Ma J."/>
        </authorList>
    </citation>
    <scope>NUCLEOTIDE SEQUENCE [LARGE SCALE GENOMIC DNA]</scope>
    <source>
        <strain evidence="3">JCM 18657</strain>
    </source>
</reference>
<gene>
    <name evidence="2" type="ORF">ACFQWB_02205</name>
</gene>
<keyword evidence="1" id="KW-0812">Transmembrane</keyword>
<feature type="transmembrane region" description="Helical" evidence="1">
    <location>
        <begin position="29"/>
        <end position="46"/>
    </location>
</feature>
<protein>
    <submittedName>
        <fullName evidence="2">Uncharacterized protein</fullName>
    </submittedName>
</protein>
<evidence type="ECO:0000313" key="2">
    <source>
        <dbReference type="EMBL" id="MFC7748759.1"/>
    </source>
</evidence>
<keyword evidence="1" id="KW-0472">Membrane</keyword>
<comment type="caution">
    <text evidence="2">The sequence shown here is derived from an EMBL/GenBank/DDBJ whole genome shotgun (WGS) entry which is preliminary data.</text>
</comment>
<dbReference type="RefSeq" id="WP_138787796.1">
    <property type="nucleotide sequence ID" value="NZ_JBHTGQ010000002.1"/>
</dbReference>
<organism evidence="2 3">
    <name type="scientific">Paenibacillus thermoaerophilus</name>
    <dbReference type="NCBI Taxonomy" id="1215385"/>
    <lineage>
        <taxon>Bacteria</taxon>
        <taxon>Bacillati</taxon>
        <taxon>Bacillota</taxon>
        <taxon>Bacilli</taxon>
        <taxon>Bacillales</taxon>
        <taxon>Paenibacillaceae</taxon>
        <taxon>Paenibacillus</taxon>
    </lineage>
</organism>
<sequence length="94" mass="9939">MTGILKAGGYAVLAGVSLAAFTHNAGGGLFKYAFSLLALVIAIRFFRSHDGLGIRIGFVLTAIVFSFIFSLMYSMLALAYGWPLDPAFTETGGP</sequence>
<keyword evidence="1" id="KW-1133">Transmembrane helix</keyword>
<feature type="transmembrane region" description="Helical" evidence="1">
    <location>
        <begin position="58"/>
        <end position="82"/>
    </location>
</feature>
<dbReference type="Proteomes" id="UP001596528">
    <property type="component" value="Unassembled WGS sequence"/>
</dbReference>
<dbReference type="EMBL" id="JBHTGQ010000002">
    <property type="protein sequence ID" value="MFC7748759.1"/>
    <property type="molecule type" value="Genomic_DNA"/>
</dbReference>
<keyword evidence="3" id="KW-1185">Reference proteome</keyword>
<name>A0ABW2UXY4_9BACL</name>